<dbReference type="InterPro" id="IPR003805">
    <property type="entry name" value="CobS"/>
</dbReference>
<comment type="catalytic activity">
    <reaction evidence="17 19">
        <text>alpha-ribazole + adenosylcob(III)inamide-GDP = adenosylcob(III)alamin + GMP + H(+)</text>
        <dbReference type="Rhea" id="RHEA:16049"/>
        <dbReference type="ChEBI" id="CHEBI:10329"/>
        <dbReference type="ChEBI" id="CHEBI:15378"/>
        <dbReference type="ChEBI" id="CHEBI:18408"/>
        <dbReference type="ChEBI" id="CHEBI:58115"/>
        <dbReference type="ChEBI" id="CHEBI:60487"/>
        <dbReference type="EC" id="2.7.8.26"/>
    </reaction>
</comment>
<dbReference type="GO" id="GO:0005886">
    <property type="term" value="C:plasma membrane"/>
    <property type="evidence" value="ECO:0007669"/>
    <property type="project" value="UniProtKB-SubCell"/>
</dbReference>
<keyword evidence="7 19" id="KW-1003">Cell membrane</keyword>
<dbReference type="PANTHER" id="PTHR34148">
    <property type="entry name" value="ADENOSYLCOBINAMIDE-GDP RIBAZOLETRANSFERASE"/>
    <property type="match status" value="1"/>
</dbReference>
<comment type="pathway">
    <text evidence="3 19">Cofactor biosynthesis; adenosylcobalamin biosynthesis; adenosylcobalamin from cob(II)yrinate a,c-diamide: step 7/7.</text>
</comment>
<feature type="transmembrane region" description="Helical" evidence="19">
    <location>
        <begin position="66"/>
        <end position="85"/>
    </location>
</feature>
<evidence type="ECO:0000313" key="21">
    <source>
        <dbReference type="Proteomes" id="UP000574769"/>
    </source>
</evidence>
<evidence type="ECO:0000256" key="18">
    <source>
        <dbReference type="ARBA" id="ARBA00049504"/>
    </source>
</evidence>
<evidence type="ECO:0000256" key="4">
    <source>
        <dbReference type="ARBA" id="ARBA00010561"/>
    </source>
</evidence>
<evidence type="ECO:0000256" key="17">
    <source>
        <dbReference type="ARBA" id="ARBA00048623"/>
    </source>
</evidence>
<evidence type="ECO:0000256" key="6">
    <source>
        <dbReference type="ARBA" id="ARBA00015850"/>
    </source>
</evidence>
<name>A0A7W7AJJ4_9SPHN</name>
<evidence type="ECO:0000256" key="11">
    <source>
        <dbReference type="ARBA" id="ARBA00022842"/>
    </source>
</evidence>
<sequence>MSVSDPAPTVTPLWLAIGFCTRLPVPRVAADAAARAAAVRWFPVAGSLIGLAVAGGAVLGARVDPWLGALVALALWISLTGALHLDGLADLADGLGAAHGDRTRLLAVMADPHIGSFGTVAIVLQLLAKLVLLHALGTAAWPALILVPVAARCGPLAWARWLPPLKPGLGAGIATGVRSRDLIGWGLVLLGLGWVRLGLLAAPVLILLWGLYLRRRIGGVTGDAHGAGIETVETLLLLALVIPA</sequence>
<comment type="similarity">
    <text evidence="4 19">Belongs to the CobS family.</text>
</comment>
<dbReference type="UniPathway" id="UPA00148">
    <property type="reaction ID" value="UER00238"/>
</dbReference>
<dbReference type="Pfam" id="PF02654">
    <property type="entry name" value="CobS"/>
    <property type="match status" value="1"/>
</dbReference>
<dbReference type="GO" id="GO:0009236">
    <property type="term" value="P:cobalamin biosynthetic process"/>
    <property type="evidence" value="ECO:0007669"/>
    <property type="project" value="UniProtKB-UniRule"/>
</dbReference>
<comment type="caution">
    <text evidence="20">The sequence shown here is derived from an EMBL/GenBank/DDBJ whole genome shotgun (WGS) entry which is preliminary data.</text>
</comment>
<evidence type="ECO:0000256" key="13">
    <source>
        <dbReference type="ARBA" id="ARBA00023136"/>
    </source>
</evidence>
<dbReference type="EC" id="2.7.8.26" evidence="5 19"/>
<evidence type="ECO:0000256" key="2">
    <source>
        <dbReference type="ARBA" id="ARBA00004651"/>
    </source>
</evidence>
<evidence type="ECO:0000256" key="9">
    <source>
        <dbReference type="ARBA" id="ARBA00022679"/>
    </source>
</evidence>
<evidence type="ECO:0000256" key="14">
    <source>
        <dbReference type="ARBA" id="ARBA00025228"/>
    </source>
</evidence>
<keyword evidence="9 19" id="KW-0808">Transferase</keyword>
<protein>
    <recommendedName>
        <fullName evidence="6 19">Adenosylcobinamide-GDP ribazoletransferase</fullName>
        <ecNumber evidence="5 19">2.7.8.26</ecNumber>
    </recommendedName>
    <alternativeName>
        <fullName evidence="16 19">Cobalamin synthase</fullName>
    </alternativeName>
    <alternativeName>
        <fullName evidence="15 19">Cobalamin-5'-phosphate synthase</fullName>
    </alternativeName>
</protein>
<evidence type="ECO:0000313" key="20">
    <source>
        <dbReference type="EMBL" id="MBB4618189.1"/>
    </source>
</evidence>
<feature type="transmembrane region" description="Helical" evidence="19">
    <location>
        <begin position="182"/>
        <end position="209"/>
    </location>
</feature>
<proteinExistence type="inferred from homology"/>
<dbReference type="RefSeq" id="WP_425506700.1">
    <property type="nucleotide sequence ID" value="NZ_JACHNY010000004.1"/>
</dbReference>
<reference evidence="20 21" key="1">
    <citation type="submission" date="2020-08" db="EMBL/GenBank/DDBJ databases">
        <title>Genomic Encyclopedia of Type Strains, Phase IV (KMG-IV): sequencing the most valuable type-strain genomes for metagenomic binning, comparative biology and taxonomic classification.</title>
        <authorList>
            <person name="Goeker M."/>
        </authorList>
    </citation>
    <scope>NUCLEOTIDE SEQUENCE [LARGE SCALE GENOMIC DNA]</scope>
    <source>
        <strain evidence="20 21">DSM 15867</strain>
    </source>
</reference>
<evidence type="ECO:0000256" key="3">
    <source>
        <dbReference type="ARBA" id="ARBA00004663"/>
    </source>
</evidence>
<evidence type="ECO:0000256" key="10">
    <source>
        <dbReference type="ARBA" id="ARBA00022692"/>
    </source>
</evidence>
<accession>A0A7W7AJJ4</accession>
<dbReference type="HAMAP" id="MF_00719">
    <property type="entry name" value="CobS"/>
    <property type="match status" value="1"/>
</dbReference>
<dbReference type="Proteomes" id="UP000574769">
    <property type="component" value="Unassembled WGS sequence"/>
</dbReference>
<evidence type="ECO:0000256" key="15">
    <source>
        <dbReference type="ARBA" id="ARBA00032605"/>
    </source>
</evidence>
<evidence type="ECO:0000256" key="16">
    <source>
        <dbReference type="ARBA" id="ARBA00032853"/>
    </source>
</evidence>
<gene>
    <name evidence="19" type="primary">cobS</name>
    <name evidence="20" type="ORF">GGQ96_002325</name>
</gene>
<organism evidence="20 21">
    <name type="scientific">Sphingomonas abaci</name>
    <dbReference type="NCBI Taxonomy" id="237611"/>
    <lineage>
        <taxon>Bacteria</taxon>
        <taxon>Pseudomonadati</taxon>
        <taxon>Pseudomonadota</taxon>
        <taxon>Alphaproteobacteria</taxon>
        <taxon>Sphingomonadales</taxon>
        <taxon>Sphingomonadaceae</taxon>
        <taxon>Sphingomonas</taxon>
    </lineage>
</organism>
<keyword evidence="11 19" id="KW-0460">Magnesium</keyword>
<dbReference type="GO" id="GO:0008818">
    <property type="term" value="F:cobalamin 5'-phosphate synthase activity"/>
    <property type="evidence" value="ECO:0007669"/>
    <property type="project" value="UniProtKB-UniRule"/>
</dbReference>
<dbReference type="GO" id="GO:0051073">
    <property type="term" value="F:adenosylcobinamide-GDP ribazoletransferase activity"/>
    <property type="evidence" value="ECO:0007669"/>
    <property type="project" value="UniProtKB-UniRule"/>
</dbReference>
<keyword evidence="12 19" id="KW-1133">Transmembrane helix</keyword>
<comment type="cofactor">
    <cofactor evidence="1 19">
        <name>Mg(2+)</name>
        <dbReference type="ChEBI" id="CHEBI:18420"/>
    </cofactor>
</comment>
<evidence type="ECO:0000256" key="8">
    <source>
        <dbReference type="ARBA" id="ARBA00022573"/>
    </source>
</evidence>
<comment type="catalytic activity">
    <reaction evidence="18 19">
        <text>alpha-ribazole 5'-phosphate + adenosylcob(III)inamide-GDP = adenosylcob(III)alamin 5'-phosphate + GMP + H(+)</text>
        <dbReference type="Rhea" id="RHEA:23560"/>
        <dbReference type="ChEBI" id="CHEBI:15378"/>
        <dbReference type="ChEBI" id="CHEBI:57918"/>
        <dbReference type="ChEBI" id="CHEBI:58115"/>
        <dbReference type="ChEBI" id="CHEBI:60487"/>
        <dbReference type="ChEBI" id="CHEBI:60493"/>
        <dbReference type="EC" id="2.7.8.26"/>
    </reaction>
</comment>
<dbReference type="EMBL" id="JACHNY010000004">
    <property type="protein sequence ID" value="MBB4618189.1"/>
    <property type="molecule type" value="Genomic_DNA"/>
</dbReference>
<dbReference type="AlphaFoldDB" id="A0A7W7AJJ4"/>
<feature type="transmembrane region" description="Helical" evidence="19">
    <location>
        <begin position="105"/>
        <end position="127"/>
    </location>
</feature>
<keyword evidence="8 19" id="KW-0169">Cobalamin biosynthesis</keyword>
<evidence type="ECO:0000256" key="1">
    <source>
        <dbReference type="ARBA" id="ARBA00001946"/>
    </source>
</evidence>
<dbReference type="NCBIfam" id="TIGR00317">
    <property type="entry name" value="cobS"/>
    <property type="match status" value="1"/>
</dbReference>
<feature type="transmembrane region" description="Helical" evidence="19">
    <location>
        <begin position="40"/>
        <end position="59"/>
    </location>
</feature>
<evidence type="ECO:0000256" key="12">
    <source>
        <dbReference type="ARBA" id="ARBA00022989"/>
    </source>
</evidence>
<evidence type="ECO:0000256" key="19">
    <source>
        <dbReference type="HAMAP-Rule" id="MF_00719"/>
    </source>
</evidence>
<keyword evidence="21" id="KW-1185">Reference proteome</keyword>
<comment type="function">
    <text evidence="14 19">Joins adenosylcobinamide-GDP and alpha-ribazole to generate adenosylcobalamin (Ado-cobalamin). Also synthesizes adenosylcobalamin 5'-phosphate from adenosylcobinamide-GDP and alpha-ribazole 5'-phosphate.</text>
</comment>
<keyword evidence="10 19" id="KW-0812">Transmembrane</keyword>
<keyword evidence="13 19" id="KW-0472">Membrane</keyword>
<feature type="transmembrane region" description="Helical" evidence="19">
    <location>
        <begin position="139"/>
        <end position="162"/>
    </location>
</feature>
<dbReference type="PANTHER" id="PTHR34148:SF1">
    <property type="entry name" value="ADENOSYLCOBINAMIDE-GDP RIBAZOLETRANSFERASE"/>
    <property type="match status" value="1"/>
</dbReference>
<evidence type="ECO:0000256" key="5">
    <source>
        <dbReference type="ARBA" id="ARBA00013200"/>
    </source>
</evidence>
<comment type="subcellular location">
    <subcellularLocation>
        <location evidence="2 19">Cell membrane</location>
        <topology evidence="2 19">Multi-pass membrane protein</topology>
    </subcellularLocation>
</comment>
<evidence type="ECO:0000256" key="7">
    <source>
        <dbReference type="ARBA" id="ARBA00022475"/>
    </source>
</evidence>